<dbReference type="EMBL" id="JAGDFM010000229">
    <property type="protein sequence ID" value="KAG7381858.1"/>
    <property type="molecule type" value="Genomic_DNA"/>
</dbReference>
<evidence type="ECO:0000313" key="1">
    <source>
        <dbReference type="EMBL" id="KAG7381858.1"/>
    </source>
</evidence>
<comment type="caution">
    <text evidence="1">The sequence shown here is derived from an EMBL/GenBank/DDBJ whole genome shotgun (WGS) entry which is preliminary data.</text>
</comment>
<dbReference type="Proteomes" id="UP000694044">
    <property type="component" value="Unassembled WGS sequence"/>
</dbReference>
<keyword evidence="2" id="KW-1185">Reference proteome</keyword>
<protein>
    <recommendedName>
        <fullName evidence="3">Crinkler (CRN) family protein</fullName>
    </recommendedName>
</protein>
<organism evidence="1 2">
    <name type="scientific">Phytophthora pseudosyringae</name>
    <dbReference type="NCBI Taxonomy" id="221518"/>
    <lineage>
        <taxon>Eukaryota</taxon>
        <taxon>Sar</taxon>
        <taxon>Stramenopiles</taxon>
        <taxon>Oomycota</taxon>
        <taxon>Peronosporomycetes</taxon>
        <taxon>Peronosporales</taxon>
        <taxon>Peronosporaceae</taxon>
        <taxon>Phytophthora</taxon>
    </lineage>
</organism>
<dbReference type="OrthoDB" id="129471at2759"/>
<sequence length="318" mass="36473">MEFRDCLGDDESILLRVRHFMVKSWTLDERQAAVASDEFYKSVSKNLGTCQVWADTNDATKAESSMNTRDVMVEEKYYYAGGSGRYMFDYDIKAVLKKISDSINMFDIDRLRALFSLPGTNTQVFAVISRYAAALIALHYWKEQIQLFRSPFSSNINAHQDNSKLDIAFYTRLRTEKLAVLNDAGQEITSWGPCHVAEWYSIPMTLHSEATWIKPTQWNVGGFDAIMLCKLDFCVCFVVVTSELQQPFHIKHFSEWIEKFMRSSVGFRVKKLEIFFVVEANCFSDFHIYPVSGKGLLSAFGWPEGEEVERAQIVGLRG</sequence>
<dbReference type="AlphaFoldDB" id="A0A8T1VNS0"/>
<evidence type="ECO:0000313" key="2">
    <source>
        <dbReference type="Proteomes" id="UP000694044"/>
    </source>
</evidence>
<name>A0A8T1VNS0_9STRA</name>
<evidence type="ECO:0008006" key="3">
    <source>
        <dbReference type="Google" id="ProtNLM"/>
    </source>
</evidence>
<gene>
    <name evidence="1" type="ORF">PHYPSEUDO_005514</name>
</gene>
<proteinExistence type="predicted"/>
<reference evidence="1" key="1">
    <citation type="submission" date="2021-02" db="EMBL/GenBank/DDBJ databases">
        <authorList>
            <person name="Palmer J.M."/>
        </authorList>
    </citation>
    <scope>NUCLEOTIDE SEQUENCE</scope>
    <source>
        <strain evidence="1">SCRP734</strain>
    </source>
</reference>
<accession>A0A8T1VNS0</accession>